<dbReference type="Proteomes" id="UP000765509">
    <property type="component" value="Unassembled WGS sequence"/>
</dbReference>
<reference evidence="2" key="1">
    <citation type="submission" date="2021-03" db="EMBL/GenBank/DDBJ databases">
        <title>Draft genome sequence of rust myrtle Austropuccinia psidii MF-1, a brazilian biotype.</title>
        <authorList>
            <person name="Quecine M.C."/>
            <person name="Pachon D.M.R."/>
            <person name="Bonatelli M.L."/>
            <person name="Correr F.H."/>
            <person name="Franceschini L.M."/>
            <person name="Leite T.F."/>
            <person name="Margarido G.R.A."/>
            <person name="Almeida C.A."/>
            <person name="Ferrarezi J.A."/>
            <person name="Labate C.A."/>
        </authorList>
    </citation>
    <scope>NUCLEOTIDE SEQUENCE</scope>
    <source>
        <strain evidence="2">MF-1</strain>
    </source>
</reference>
<feature type="compositionally biased region" description="Polar residues" evidence="1">
    <location>
        <begin position="40"/>
        <end position="59"/>
    </location>
</feature>
<evidence type="ECO:0000313" key="3">
    <source>
        <dbReference type="Proteomes" id="UP000765509"/>
    </source>
</evidence>
<dbReference type="EMBL" id="AVOT02001036">
    <property type="protein sequence ID" value="MBW0465420.1"/>
    <property type="molecule type" value="Genomic_DNA"/>
</dbReference>
<evidence type="ECO:0000256" key="1">
    <source>
        <dbReference type="SAM" id="MobiDB-lite"/>
    </source>
</evidence>
<feature type="region of interest" description="Disordered" evidence="1">
    <location>
        <begin position="35"/>
        <end position="59"/>
    </location>
</feature>
<proteinExistence type="predicted"/>
<dbReference type="AlphaFoldDB" id="A0A9Q3BID4"/>
<sequence>MPPTLLVKLKIGIRSAAIGQPRGTAIYPTSCELTPRLTAGSPSEQPPTDSQKNLGSKNPSSICYCVTVPIDLNVRPGPLRPKKLNIKQQMRVGVSNLIFSVWVIHRSFRAGPSPASSRLQKPHLIQLSRMARERRRQGEGTTRRTGGVKS</sequence>
<evidence type="ECO:0000313" key="2">
    <source>
        <dbReference type="EMBL" id="MBW0465420.1"/>
    </source>
</evidence>
<organism evidence="2 3">
    <name type="scientific">Austropuccinia psidii MF-1</name>
    <dbReference type="NCBI Taxonomy" id="1389203"/>
    <lineage>
        <taxon>Eukaryota</taxon>
        <taxon>Fungi</taxon>
        <taxon>Dikarya</taxon>
        <taxon>Basidiomycota</taxon>
        <taxon>Pucciniomycotina</taxon>
        <taxon>Pucciniomycetes</taxon>
        <taxon>Pucciniales</taxon>
        <taxon>Sphaerophragmiaceae</taxon>
        <taxon>Austropuccinia</taxon>
    </lineage>
</organism>
<protein>
    <submittedName>
        <fullName evidence="2">Uncharacterized protein</fullName>
    </submittedName>
</protein>
<name>A0A9Q3BID4_9BASI</name>
<accession>A0A9Q3BID4</accession>
<gene>
    <name evidence="2" type="ORF">O181_005135</name>
</gene>
<comment type="caution">
    <text evidence="2">The sequence shown here is derived from an EMBL/GenBank/DDBJ whole genome shotgun (WGS) entry which is preliminary data.</text>
</comment>
<feature type="region of interest" description="Disordered" evidence="1">
    <location>
        <begin position="130"/>
        <end position="150"/>
    </location>
</feature>
<keyword evidence="3" id="KW-1185">Reference proteome</keyword>